<evidence type="ECO:0000313" key="4">
    <source>
        <dbReference type="Proteomes" id="UP000025227"/>
    </source>
</evidence>
<proteinExistence type="predicted"/>
<dbReference type="PANTHER" id="PTHR11346">
    <property type="entry name" value="GALECTIN"/>
    <property type="match status" value="1"/>
</dbReference>
<dbReference type="SMART" id="SM00908">
    <property type="entry name" value="Gal-bind_lectin"/>
    <property type="match status" value="1"/>
</dbReference>
<dbReference type="OrthoDB" id="5784299at2759"/>
<dbReference type="WBParaSite" id="HCON_00085060-00001">
    <property type="protein sequence ID" value="HCON_00085060-00001"/>
    <property type="gene ID" value="HCON_00085060"/>
</dbReference>
<feature type="domain" description="Galectin" evidence="3">
    <location>
        <begin position="41"/>
        <end position="166"/>
    </location>
</feature>
<organism evidence="4 5">
    <name type="scientific">Haemonchus contortus</name>
    <name type="common">Barber pole worm</name>
    <dbReference type="NCBI Taxonomy" id="6289"/>
    <lineage>
        <taxon>Eukaryota</taxon>
        <taxon>Metazoa</taxon>
        <taxon>Ecdysozoa</taxon>
        <taxon>Nematoda</taxon>
        <taxon>Chromadorea</taxon>
        <taxon>Rhabditida</taxon>
        <taxon>Rhabditina</taxon>
        <taxon>Rhabditomorpha</taxon>
        <taxon>Strongyloidea</taxon>
        <taxon>Trichostrongylidae</taxon>
        <taxon>Haemonchus</taxon>
    </lineage>
</organism>
<accession>A0A7I4YFI8</accession>
<dbReference type="Pfam" id="PF00337">
    <property type="entry name" value="Gal-bind_lectin"/>
    <property type="match status" value="1"/>
</dbReference>
<dbReference type="PANTHER" id="PTHR11346:SF173">
    <property type="entry name" value="GALECTIN"/>
    <property type="match status" value="1"/>
</dbReference>
<dbReference type="SUPFAM" id="SSF49899">
    <property type="entry name" value="Concanavalin A-like lectins/glucanases"/>
    <property type="match status" value="1"/>
</dbReference>
<dbReference type="PROSITE" id="PS51304">
    <property type="entry name" value="GALECTIN"/>
    <property type="match status" value="1"/>
</dbReference>
<evidence type="ECO:0000256" key="2">
    <source>
        <dbReference type="RuleBase" id="RU102079"/>
    </source>
</evidence>
<dbReference type="AlphaFoldDB" id="A0A7I4YFI8"/>
<dbReference type="SMART" id="SM00276">
    <property type="entry name" value="GLECT"/>
    <property type="match status" value="1"/>
</dbReference>
<dbReference type="CDD" id="cd00070">
    <property type="entry name" value="GLECT"/>
    <property type="match status" value="1"/>
</dbReference>
<dbReference type="GO" id="GO:0030246">
    <property type="term" value="F:carbohydrate binding"/>
    <property type="evidence" value="ECO:0007669"/>
    <property type="project" value="UniProtKB-UniRule"/>
</dbReference>
<dbReference type="GO" id="GO:0016936">
    <property type="term" value="F:galactoside binding"/>
    <property type="evidence" value="ECO:0007669"/>
    <property type="project" value="TreeGrafter"/>
</dbReference>
<keyword evidence="4" id="KW-1185">Reference proteome</keyword>
<evidence type="ECO:0000313" key="5">
    <source>
        <dbReference type="WBParaSite" id="HCON_00085060-00001"/>
    </source>
</evidence>
<reference evidence="5" key="1">
    <citation type="submission" date="2020-12" db="UniProtKB">
        <authorList>
            <consortium name="WormBaseParasite"/>
        </authorList>
    </citation>
    <scope>IDENTIFICATION</scope>
    <source>
        <strain evidence="5">MHco3</strain>
    </source>
</reference>
<sequence length="166" mass="19038">MFPVGKAMFDAILPFRFQEDRTWKFGGATSSSIEAFNINTPNHIMVPDFNNGRRFRVVVVPLPEGDRFAINLRTPSDIAMHFNPRFNEDTVVFNSTSGDNWQKEERVSLPLHQGRVYTIEFVGLDNRIQTLINGVLFHEFNERIPCNEIRSIGMEGAVHIHSVIYV</sequence>
<dbReference type="InterPro" id="IPR001079">
    <property type="entry name" value="Galectin_CRD"/>
</dbReference>
<dbReference type="InterPro" id="IPR013320">
    <property type="entry name" value="ConA-like_dom_sf"/>
</dbReference>
<evidence type="ECO:0000256" key="1">
    <source>
        <dbReference type="ARBA" id="ARBA00022734"/>
    </source>
</evidence>
<evidence type="ECO:0000259" key="3">
    <source>
        <dbReference type="PROSITE" id="PS51304"/>
    </source>
</evidence>
<dbReference type="InterPro" id="IPR044156">
    <property type="entry name" value="Galectin-like"/>
</dbReference>
<keyword evidence="1 2" id="KW-0430">Lectin</keyword>
<protein>
    <recommendedName>
        <fullName evidence="2">Galectin</fullName>
    </recommendedName>
</protein>
<dbReference type="OMA" id="NADASHF"/>
<dbReference type="Proteomes" id="UP000025227">
    <property type="component" value="Unplaced"/>
</dbReference>
<dbReference type="Gene3D" id="2.60.120.200">
    <property type="match status" value="1"/>
</dbReference>
<name>A0A7I4YFI8_HAECO</name>